<dbReference type="Proteomes" id="UP000651271">
    <property type="component" value="Unassembled WGS sequence"/>
</dbReference>
<feature type="transmembrane region" description="Helical" evidence="1">
    <location>
        <begin position="47"/>
        <end position="67"/>
    </location>
</feature>
<name>A0ABR7YFG1_9SPHI</name>
<gene>
    <name evidence="2" type="ORF">H8B04_10880</name>
</gene>
<reference evidence="2 3" key="1">
    <citation type="submission" date="2020-08" db="EMBL/GenBank/DDBJ databases">
        <title>Sphingobacterium sp. DN04309 isolated from aquaculture water.</title>
        <authorList>
            <person name="Zhang M."/>
        </authorList>
    </citation>
    <scope>NUCLEOTIDE SEQUENCE [LARGE SCALE GENOMIC DNA]</scope>
    <source>
        <strain evidence="2 3">DN04309</strain>
    </source>
</reference>
<accession>A0ABR7YFG1</accession>
<dbReference type="RefSeq" id="WP_190302351.1">
    <property type="nucleotide sequence ID" value="NZ_JACOIJ010000019.1"/>
</dbReference>
<proteinExistence type="predicted"/>
<dbReference type="EMBL" id="JACOIJ010000019">
    <property type="protein sequence ID" value="MBD1430062.1"/>
    <property type="molecule type" value="Genomic_DNA"/>
</dbReference>
<feature type="transmembrane region" description="Helical" evidence="1">
    <location>
        <begin position="87"/>
        <end position="106"/>
    </location>
</feature>
<sequence length="116" mass="13557">MKLDDKNLKEILSHSKLKLPFSDFEDRMLQKIQDYELKKNAADKNKFFSYLCFLAGIILGTVINNLISRNLNEIVPSLDLQDKITSAIQLIYVIMIVLFAVKVWELSKMNFRNLFK</sequence>
<keyword evidence="1" id="KW-0472">Membrane</keyword>
<evidence type="ECO:0000256" key="1">
    <source>
        <dbReference type="SAM" id="Phobius"/>
    </source>
</evidence>
<organism evidence="2 3">
    <name type="scientific">Sphingobacterium litopenaei</name>
    <dbReference type="NCBI Taxonomy" id="2763500"/>
    <lineage>
        <taxon>Bacteria</taxon>
        <taxon>Pseudomonadati</taxon>
        <taxon>Bacteroidota</taxon>
        <taxon>Sphingobacteriia</taxon>
        <taxon>Sphingobacteriales</taxon>
        <taxon>Sphingobacteriaceae</taxon>
        <taxon>Sphingobacterium</taxon>
    </lineage>
</organism>
<evidence type="ECO:0000313" key="3">
    <source>
        <dbReference type="Proteomes" id="UP000651271"/>
    </source>
</evidence>
<keyword evidence="1" id="KW-0812">Transmembrane</keyword>
<keyword evidence="3" id="KW-1185">Reference proteome</keyword>
<comment type="caution">
    <text evidence="2">The sequence shown here is derived from an EMBL/GenBank/DDBJ whole genome shotgun (WGS) entry which is preliminary data.</text>
</comment>
<protein>
    <submittedName>
        <fullName evidence="2">Uncharacterized protein</fullName>
    </submittedName>
</protein>
<evidence type="ECO:0000313" key="2">
    <source>
        <dbReference type="EMBL" id="MBD1430062.1"/>
    </source>
</evidence>
<keyword evidence="1" id="KW-1133">Transmembrane helix</keyword>